<keyword evidence="2" id="KW-1185">Reference proteome</keyword>
<gene>
    <name evidence="1" type="ORF">FAES_0749</name>
</gene>
<sequence length="320" mass="36262">MFGLFRRKQPAAAPIGFSLMREQVHPLPAHLTSLLNADEYNEILQLTIEQISLKGNVESIAADGVITIQFDKQKGPTRFYMDNLLRKCKATDRDDWPALIAGHVKVLPINSAAITYIYKDFEFAAPLLKVQVKPSGFAKDIMQDCVYREDFPGTFTFLVIDFEEALHYVRRSEIGDWAVSDTYLFDTALDNVAREELNLTAYELANTLTVFSLFHNDFAAAAAVELTRNAEDVVGAYGAVVSIPAKGTVFIHPIEADTVMEYIVASHEMIHDFYTQEVYSVTETYYWFYEGRYERFPLRVEGSSAYLSYPPGLIRLLETD</sequence>
<dbReference type="KEGG" id="fae:FAES_0749"/>
<evidence type="ECO:0000313" key="2">
    <source>
        <dbReference type="Proteomes" id="UP000011058"/>
    </source>
</evidence>
<reference evidence="1 2" key="1">
    <citation type="journal article" date="2012" name="J. Bacteriol.">
        <title>Genome Sequence of Fibrella aestuarina BUZ 2T, a Filamentous Marine Bacterium.</title>
        <authorList>
            <person name="Filippini M."/>
            <person name="Qi W."/>
            <person name="Blom J."/>
            <person name="Goesmann A."/>
            <person name="Smits T.H."/>
            <person name="Bagheri H.C."/>
        </authorList>
    </citation>
    <scope>NUCLEOTIDE SEQUENCE [LARGE SCALE GENOMIC DNA]</scope>
    <source>
        <strain evidence="2">BUZ 2T</strain>
    </source>
</reference>
<dbReference type="AlphaFoldDB" id="I0K3Q7"/>
<dbReference type="eggNOG" id="ENOG50332BR">
    <property type="taxonomic scope" value="Bacteria"/>
</dbReference>
<protein>
    <submittedName>
        <fullName evidence="1">Uncharacterized protein</fullName>
    </submittedName>
</protein>
<dbReference type="Proteomes" id="UP000011058">
    <property type="component" value="Chromosome"/>
</dbReference>
<proteinExistence type="predicted"/>
<dbReference type="HOGENOM" id="CLU_868037_0_0_10"/>
<organism evidence="1 2">
    <name type="scientific">Fibrella aestuarina BUZ 2</name>
    <dbReference type="NCBI Taxonomy" id="1166018"/>
    <lineage>
        <taxon>Bacteria</taxon>
        <taxon>Pseudomonadati</taxon>
        <taxon>Bacteroidota</taxon>
        <taxon>Cytophagia</taxon>
        <taxon>Cytophagales</taxon>
        <taxon>Spirosomataceae</taxon>
        <taxon>Fibrella</taxon>
    </lineage>
</organism>
<evidence type="ECO:0000313" key="1">
    <source>
        <dbReference type="EMBL" id="CCG98760.1"/>
    </source>
</evidence>
<name>I0K3Q7_9BACT</name>
<dbReference type="EMBL" id="HE796683">
    <property type="protein sequence ID" value="CCG98760.1"/>
    <property type="molecule type" value="Genomic_DNA"/>
</dbReference>
<accession>I0K3Q7</accession>